<dbReference type="InterPro" id="IPR050426">
    <property type="entry name" value="Glycosyltransferase_28"/>
</dbReference>
<dbReference type="PANTHER" id="PTHR48050:SF25">
    <property type="entry name" value="STEROL 3-BETA-GLUCOSYLTRANSFERASE"/>
    <property type="match status" value="1"/>
</dbReference>
<comment type="caution">
    <text evidence="10">The sequence shown here is derived from an EMBL/GenBank/DDBJ whole genome shotgun (WGS) entry which is preliminary data.</text>
</comment>
<dbReference type="SUPFAM" id="SSF50729">
    <property type="entry name" value="PH domain-like"/>
    <property type="match status" value="1"/>
</dbReference>
<dbReference type="InterPro" id="IPR010610">
    <property type="entry name" value="EryCIII-like_C"/>
</dbReference>
<reference evidence="10 11" key="1">
    <citation type="journal article" date="2013" name="MBio">
        <title>Genome sequencing of the plant pathogen Taphrina deformans, the causal agent of peach leaf curl.</title>
        <authorList>
            <person name="Cisse O.H."/>
            <person name="Almeida J.M.G.C.F."/>
            <person name="Fonseca A."/>
            <person name="Kumar A.A."/>
            <person name="Salojaervi J."/>
            <person name="Overmyer K."/>
            <person name="Hauser P.M."/>
            <person name="Pagni M."/>
        </authorList>
    </citation>
    <scope>NUCLEOTIDE SEQUENCE [LARGE SCALE GENOMIC DNA]</scope>
    <source>
        <strain evidence="11">PYCC 5710 / ATCC 11124 / CBS 356.35 / IMI 108563 / JCM 9778 / NBRC 8474</strain>
    </source>
</reference>
<evidence type="ECO:0000313" key="10">
    <source>
        <dbReference type="EMBL" id="CCG81279.1"/>
    </source>
</evidence>
<comment type="catalytic activity">
    <reaction evidence="7">
        <text>a sterol + UDP-alpha-D-glucose = a sterol 3-beta-D-glucoside + UDP + H(+)</text>
        <dbReference type="Rhea" id="RHEA:22724"/>
        <dbReference type="ChEBI" id="CHEBI:15378"/>
        <dbReference type="ChEBI" id="CHEBI:15889"/>
        <dbReference type="ChEBI" id="CHEBI:37424"/>
        <dbReference type="ChEBI" id="CHEBI:58223"/>
        <dbReference type="ChEBI" id="CHEBI:58885"/>
        <dbReference type="EC" id="2.4.1.173"/>
    </reaction>
    <physiologicalReaction direction="left-to-right" evidence="7">
        <dbReference type="Rhea" id="RHEA:22725"/>
    </physiologicalReaction>
</comment>
<dbReference type="InterPro" id="IPR004276">
    <property type="entry name" value="GlycoTrans_28_N"/>
</dbReference>
<dbReference type="Gene3D" id="2.30.29.30">
    <property type="entry name" value="Pleckstrin-homology domain (PH domain)/Phosphotyrosine-binding domain (PTB)"/>
    <property type="match status" value="2"/>
</dbReference>
<evidence type="ECO:0000256" key="3">
    <source>
        <dbReference type="ARBA" id="ARBA00022676"/>
    </source>
</evidence>
<evidence type="ECO:0000313" key="11">
    <source>
        <dbReference type="Proteomes" id="UP000013776"/>
    </source>
</evidence>
<dbReference type="FunFam" id="3.40.50.2000:FF:000029">
    <property type="entry name" value="Sterol 3-beta-glucosyltransferase"/>
    <property type="match status" value="1"/>
</dbReference>
<dbReference type="Pfam" id="PF06722">
    <property type="entry name" value="EryCIII-like_C"/>
    <property type="match status" value="1"/>
</dbReference>
<evidence type="ECO:0000256" key="1">
    <source>
        <dbReference type="ARBA" id="ARBA00006962"/>
    </source>
</evidence>
<dbReference type="Gene3D" id="3.40.50.2000">
    <property type="entry name" value="Glycogen Phosphorylase B"/>
    <property type="match status" value="2"/>
</dbReference>
<keyword evidence="4" id="KW-0808">Transferase</keyword>
<dbReference type="InterPro" id="IPR011993">
    <property type="entry name" value="PH-like_dom_sf"/>
</dbReference>
<evidence type="ECO:0000256" key="6">
    <source>
        <dbReference type="ARBA" id="ARBA00047886"/>
    </source>
</evidence>
<accession>R4X7F1</accession>
<dbReference type="InterPro" id="IPR004182">
    <property type="entry name" value="GRAM"/>
</dbReference>
<organism evidence="10 11">
    <name type="scientific">Taphrina deformans (strain PYCC 5710 / ATCC 11124 / CBS 356.35 / IMI 108563 / JCM 9778 / NBRC 8474)</name>
    <name type="common">Peach leaf curl fungus</name>
    <name type="synonym">Lalaria deformans</name>
    <dbReference type="NCBI Taxonomy" id="1097556"/>
    <lineage>
        <taxon>Eukaryota</taxon>
        <taxon>Fungi</taxon>
        <taxon>Dikarya</taxon>
        <taxon>Ascomycota</taxon>
        <taxon>Taphrinomycotina</taxon>
        <taxon>Taphrinomycetes</taxon>
        <taxon>Taphrinales</taxon>
        <taxon>Taphrinaceae</taxon>
        <taxon>Taphrina</taxon>
    </lineage>
</organism>
<dbReference type="SMART" id="SM00233">
    <property type="entry name" value="PH"/>
    <property type="match status" value="1"/>
</dbReference>
<comment type="similarity">
    <text evidence="1">Belongs to the glycosyltransferase 28 family.</text>
</comment>
<dbReference type="GO" id="GO:0005975">
    <property type="term" value="P:carbohydrate metabolic process"/>
    <property type="evidence" value="ECO:0007669"/>
    <property type="project" value="InterPro"/>
</dbReference>
<dbReference type="STRING" id="1097556.R4X7F1"/>
<dbReference type="VEuPathDB" id="FungiDB:TAPDE_001010"/>
<evidence type="ECO:0000256" key="2">
    <source>
        <dbReference type="ARBA" id="ARBA00012650"/>
    </source>
</evidence>
<name>R4X7F1_TAPDE</name>
<keyword evidence="11" id="KW-1185">Reference proteome</keyword>
<dbReference type="CDD" id="cd13215">
    <property type="entry name" value="PH-GRAM1_AGT26"/>
    <property type="match status" value="1"/>
</dbReference>
<dbReference type="CDD" id="cd03784">
    <property type="entry name" value="GT1_Gtf-like"/>
    <property type="match status" value="1"/>
</dbReference>
<dbReference type="GO" id="GO:0016906">
    <property type="term" value="F:sterol 3-beta-glucosyltransferase activity"/>
    <property type="evidence" value="ECO:0007669"/>
    <property type="project" value="UniProtKB-EC"/>
</dbReference>
<feature type="region of interest" description="Disordered" evidence="8">
    <location>
        <begin position="925"/>
        <end position="945"/>
    </location>
</feature>
<feature type="domain" description="PH" evidence="9">
    <location>
        <begin position="118"/>
        <end position="216"/>
    </location>
</feature>
<dbReference type="SMART" id="SM00568">
    <property type="entry name" value="GRAM"/>
    <property type="match status" value="2"/>
</dbReference>
<dbReference type="SUPFAM" id="SSF53756">
    <property type="entry name" value="UDP-Glycosyltransferase/glycogen phosphorylase"/>
    <property type="match status" value="1"/>
</dbReference>
<dbReference type="Pfam" id="PF02893">
    <property type="entry name" value="GRAM"/>
    <property type="match status" value="1"/>
</dbReference>
<protein>
    <recommendedName>
        <fullName evidence="2">sterol 3beta-glucosyltransferase</fullName>
        <ecNumber evidence="2">2.4.1.173</ecNumber>
    </recommendedName>
    <alternativeName>
        <fullName evidence="5">Autophagy-related protein 26</fullName>
    </alternativeName>
</protein>
<dbReference type="GO" id="GO:0016125">
    <property type="term" value="P:sterol metabolic process"/>
    <property type="evidence" value="ECO:0007669"/>
    <property type="project" value="TreeGrafter"/>
</dbReference>
<dbReference type="EC" id="2.4.1.173" evidence="2"/>
<dbReference type="PANTHER" id="PTHR48050">
    <property type="entry name" value="STEROL 3-BETA-GLUCOSYLTRANSFERASE"/>
    <property type="match status" value="1"/>
</dbReference>
<dbReference type="InterPro" id="IPR002213">
    <property type="entry name" value="UDP_glucos_trans"/>
</dbReference>
<dbReference type="EMBL" id="CAHR02000034">
    <property type="protein sequence ID" value="CCG81279.1"/>
    <property type="molecule type" value="Genomic_DNA"/>
</dbReference>
<dbReference type="eggNOG" id="KOG1192">
    <property type="taxonomic scope" value="Eukaryota"/>
</dbReference>
<feature type="compositionally biased region" description="Basic and acidic residues" evidence="8">
    <location>
        <begin position="936"/>
        <end position="945"/>
    </location>
</feature>
<dbReference type="InterPro" id="IPR048066">
    <property type="entry name" value="ATG26_PH_GRAM1"/>
</dbReference>
<evidence type="ECO:0000256" key="8">
    <source>
        <dbReference type="SAM" id="MobiDB-lite"/>
    </source>
</evidence>
<dbReference type="AlphaFoldDB" id="R4X7F1"/>
<dbReference type="PROSITE" id="PS50003">
    <property type="entry name" value="PH_DOMAIN"/>
    <property type="match status" value="1"/>
</dbReference>
<evidence type="ECO:0000259" key="9">
    <source>
        <dbReference type="PROSITE" id="PS50003"/>
    </source>
</evidence>
<evidence type="ECO:0000256" key="7">
    <source>
        <dbReference type="ARBA" id="ARBA00049453"/>
    </source>
</evidence>
<proteinExistence type="inferred from homology"/>
<gene>
    <name evidence="10" type="ORF">TAPDE_001010</name>
</gene>
<dbReference type="FunFam" id="3.40.50.2000:FF:000009">
    <property type="entry name" value="Sterol 3-beta-glucosyltransferase UGT80A2"/>
    <property type="match status" value="1"/>
</dbReference>
<dbReference type="InterPro" id="IPR001849">
    <property type="entry name" value="PH_domain"/>
</dbReference>
<keyword evidence="3" id="KW-0328">Glycosyltransferase</keyword>
<feature type="compositionally biased region" description="Polar residues" evidence="8">
    <location>
        <begin position="378"/>
        <end position="388"/>
    </location>
</feature>
<dbReference type="OrthoDB" id="10261837at2759"/>
<feature type="region of interest" description="Disordered" evidence="8">
    <location>
        <begin position="362"/>
        <end position="390"/>
    </location>
</feature>
<dbReference type="Pfam" id="PF03033">
    <property type="entry name" value="Glyco_transf_28"/>
    <property type="match status" value="1"/>
</dbReference>
<dbReference type="Proteomes" id="UP000013776">
    <property type="component" value="Unassembled WGS sequence"/>
</dbReference>
<evidence type="ECO:0000256" key="5">
    <source>
        <dbReference type="ARBA" id="ARBA00029843"/>
    </source>
</evidence>
<evidence type="ECO:0000256" key="4">
    <source>
        <dbReference type="ARBA" id="ARBA00022679"/>
    </source>
</evidence>
<dbReference type="Pfam" id="PF00169">
    <property type="entry name" value="PH"/>
    <property type="match status" value="1"/>
</dbReference>
<sequence length="1137" mass="127339">MSASSAQSLGSAIHEYDEPTHNIVSGTLREQSEYDKYQSTSLQRLNTSRSDQESVGVGKHDLRSLSELLQRVFTLDVEDSLISHHPAWLLKSVMLQGHLYIMKHTLCFYAYIPKREDVTVKSGYLMKKSRTTSRVHRHWFILKNNLLSYYNDASDLFYPSGFIDLRQAMTAEADIGTSSSTAFGFKLVTSEQEYSFSTDTASSCNEWIKTLRKVIFRLKNVGDSVKITIPFAAVLDVEESDVLHFTDTMKIRIADDHDTFAINEYLFSLITPSYEIINGVKFQMQANQEQSGPKLAPKHSNMTPVFDTSKAAPLYYHSEVKNDMAAWRARATESEDNIEHFAKEVIDQRGRSRRSLSLVNPFRKTKASTSTASPTRLGDSTDTITPQGEVSKPSGVTKLLDKSLRKVGSIATSAYKVPISAIQYPIHSFLSKKASHDDPAIDEALAGSFRRRFGASDEERLLKAFKPFYVQTVPLIGDLYVSDERVCFHNSTPGMKLRIAIPLKEIQKAQKEKGFSFGFSGLILTIRAHEDMFFEFSQGSDRDQCVDFITGALENMDAITERKHARRVLLEEKAESDRCEHMSLENELADLGTTNITQIASLETAADAPAIMFDSPGASMLAFKPAKQLRFTCLTIGSRGDVQPYVALCKGLIADGQKAKIATHEEFRDFVESHGIEFVPVDGNPAELMAICVEHGMFTYSFLKEASQKFRGWIDELLKSSWKACQNTDVLIESPSAMGGIHIAEALRIPYYRAFTMPWSKTRVYPHAFAVPDHNRGGNYNALTYTAFDHLFWKAISGQVNRWRKKSLNLPSTNFDKLAQHKVPFLYNFSPSVVPPARDWHEWIRVTGYWFLDNPDDKEGHKWEAPSHVTEFIKQTREMKKNLVYIGFGSIVVSDPKALTKAVVEAVHQADVRCILVKGWSARSSQREQEEPDQSENEKTSDSEHEFGKDILSLDSIPHDWLFPQVDAVCHHGGAGSLGASLRAGVPTIVKPFFGDQYFFGSRVHELGVGLCLNTLTANSLADALKVCTSDRLIIEKSNKIGAQISSEKGVDNAIENIYRDLEYAKSLVKKDDTSFGQTSESSGDSYDMVEGGDDIDDEDLYDTRTDANGITSSILKPLKSLKTFSPVIFKARKSSV</sequence>
<comment type="catalytic activity">
    <reaction evidence="6">
        <text>ergosterol + UDP-alpha-D-glucose = ergosteryl 3-beta-D-glucoside + UDP + H(+)</text>
        <dbReference type="Rhea" id="RHEA:61836"/>
        <dbReference type="ChEBI" id="CHEBI:15378"/>
        <dbReference type="ChEBI" id="CHEBI:16933"/>
        <dbReference type="ChEBI" id="CHEBI:52973"/>
        <dbReference type="ChEBI" id="CHEBI:58223"/>
        <dbReference type="ChEBI" id="CHEBI:58885"/>
    </reaction>
    <physiologicalReaction direction="left-to-right" evidence="6">
        <dbReference type="Rhea" id="RHEA:61837"/>
    </physiologicalReaction>
</comment>